<keyword evidence="3" id="KW-1185">Reference proteome</keyword>
<evidence type="ECO:0000313" key="3">
    <source>
        <dbReference type="Proteomes" id="UP000005387"/>
    </source>
</evidence>
<dbReference type="InterPro" id="IPR010288">
    <property type="entry name" value="EcsB_ABC"/>
</dbReference>
<name>E0I7L2_9BACL</name>
<proteinExistence type="predicted"/>
<dbReference type="STRING" id="717606.PaecuDRAFT_1613"/>
<dbReference type="Proteomes" id="UP000005387">
    <property type="component" value="Unassembled WGS sequence"/>
</dbReference>
<sequence length="455" mass="50291">MAELTSGSQEEAAVGKEPVPAARPIRTPAALFRRRVGQHVRWQWMVWRTVIDWTVWVYVFIPAALYGGSIYRHWWKTPPEWMSNLGTGTIAAVFAVMLFSMGRLRTFIEEPDAIMLLQRPKWLGGLRLRGAIYSVVWRLLFAAVPIAVTLVWSTQVKLLSVGEIALWYELTAAIAISAISLRSIVEANLQGWRRTILLLAITSLLTIGYTWLMVKMLGGNGSAAGSEQAHPAGLGAAAAVAVVAAIAGFWLRLRFYGTLQADIESERASRLTLSSLILRQVAPVKRPRPTRTRPVLFSGSGRLIRGNGQQALIADSFMKSLLRKMEYVRLLLLFYVISTIALLIAPGWIAGICALVLPIIGTVWARDRFEGWMDEPFIKGFAWDAGAVRAGMEKALLYLLVPLALWLGGLAGWKMTGVAGAVLGIGFGYVWLAIVLVPLLLFASEIRRQKQQRAE</sequence>
<protein>
    <submittedName>
        <fullName evidence="2">ABC transporter EcsB</fullName>
    </submittedName>
</protein>
<keyword evidence="1" id="KW-0812">Transmembrane</keyword>
<feature type="transmembrane region" description="Helical" evidence="1">
    <location>
        <begin position="131"/>
        <end position="152"/>
    </location>
</feature>
<evidence type="ECO:0000256" key="1">
    <source>
        <dbReference type="SAM" id="Phobius"/>
    </source>
</evidence>
<feature type="transmembrane region" description="Helical" evidence="1">
    <location>
        <begin position="81"/>
        <end position="99"/>
    </location>
</feature>
<keyword evidence="1" id="KW-0472">Membrane</keyword>
<dbReference type="AlphaFoldDB" id="E0I7L2"/>
<dbReference type="eggNOG" id="COG4473">
    <property type="taxonomic scope" value="Bacteria"/>
</dbReference>
<evidence type="ECO:0000313" key="2">
    <source>
        <dbReference type="EMBL" id="EFM11167.1"/>
    </source>
</evidence>
<feature type="transmembrane region" description="Helical" evidence="1">
    <location>
        <begin position="234"/>
        <end position="253"/>
    </location>
</feature>
<dbReference type="Pfam" id="PF05975">
    <property type="entry name" value="EcsB"/>
    <property type="match status" value="1"/>
</dbReference>
<feature type="transmembrane region" description="Helical" evidence="1">
    <location>
        <begin position="419"/>
        <end position="443"/>
    </location>
</feature>
<feature type="transmembrane region" description="Helical" evidence="1">
    <location>
        <begin position="349"/>
        <end position="365"/>
    </location>
</feature>
<reference evidence="2 3" key="1">
    <citation type="submission" date="2010-07" db="EMBL/GenBank/DDBJ databases">
        <title>The draft genome of Paenibacillus curdlanolyticus YK9.</title>
        <authorList>
            <consortium name="US DOE Joint Genome Institute (JGI-PGF)"/>
            <person name="Lucas S."/>
            <person name="Copeland A."/>
            <person name="Lapidus A."/>
            <person name="Cheng J.-F."/>
            <person name="Bruce D."/>
            <person name="Goodwin L."/>
            <person name="Pitluck S."/>
            <person name="Land M.L."/>
            <person name="Hauser L."/>
            <person name="Chang Y.-J."/>
            <person name="Jeffries C."/>
            <person name="Anderson I.J."/>
            <person name="Johnson E."/>
            <person name="Loganathan U."/>
            <person name="Mulhopadhyay B."/>
            <person name="Kyrpides N."/>
            <person name="Woyke T.J."/>
        </authorList>
    </citation>
    <scope>NUCLEOTIDE SEQUENCE [LARGE SCALE GENOMIC DNA]</scope>
    <source>
        <strain evidence="2 3">YK9</strain>
    </source>
</reference>
<feature type="transmembrane region" description="Helical" evidence="1">
    <location>
        <begin position="395"/>
        <end position="413"/>
    </location>
</feature>
<gene>
    <name evidence="2" type="ORF">PaecuDRAFT_1613</name>
</gene>
<feature type="transmembrane region" description="Helical" evidence="1">
    <location>
        <begin position="196"/>
        <end position="214"/>
    </location>
</feature>
<feature type="transmembrane region" description="Helical" evidence="1">
    <location>
        <begin position="164"/>
        <end position="184"/>
    </location>
</feature>
<feature type="transmembrane region" description="Helical" evidence="1">
    <location>
        <begin position="55"/>
        <end position="75"/>
    </location>
</feature>
<feature type="transmembrane region" description="Helical" evidence="1">
    <location>
        <begin position="327"/>
        <end position="343"/>
    </location>
</feature>
<dbReference type="EMBL" id="AEDD01000004">
    <property type="protein sequence ID" value="EFM11167.1"/>
    <property type="molecule type" value="Genomic_DNA"/>
</dbReference>
<keyword evidence="1" id="KW-1133">Transmembrane helix</keyword>
<organism evidence="2 3">
    <name type="scientific">Paenibacillus curdlanolyticus YK9</name>
    <dbReference type="NCBI Taxonomy" id="717606"/>
    <lineage>
        <taxon>Bacteria</taxon>
        <taxon>Bacillati</taxon>
        <taxon>Bacillota</taxon>
        <taxon>Bacilli</taxon>
        <taxon>Bacillales</taxon>
        <taxon>Paenibacillaceae</taxon>
        <taxon>Paenibacillus</taxon>
    </lineage>
</organism>
<dbReference type="GO" id="GO:0016020">
    <property type="term" value="C:membrane"/>
    <property type="evidence" value="ECO:0007669"/>
    <property type="project" value="InterPro"/>
</dbReference>
<accession>E0I7L2</accession>
<dbReference type="OrthoDB" id="2448479at2"/>
<dbReference type="RefSeq" id="WP_006037624.1">
    <property type="nucleotide sequence ID" value="NZ_AEDD01000004.1"/>
</dbReference>